<dbReference type="InterPro" id="IPR036179">
    <property type="entry name" value="Ig-like_dom_sf"/>
</dbReference>
<dbReference type="PANTHER" id="PTHR46841:SF10">
    <property type="entry name" value="CD200 MOLECULE LIKE 1-RELATED"/>
    <property type="match status" value="1"/>
</dbReference>
<dbReference type="Pfam" id="PF08205">
    <property type="entry name" value="C2-set_2"/>
    <property type="match status" value="1"/>
</dbReference>
<keyword evidence="4 10" id="KW-1133">Transmembrane helix</keyword>
<dbReference type="InterPro" id="IPR013783">
    <property type="entry name" value="Ig-like_fold"/>
</dbReference>
<dbReference type="PROSITE" id="PS50835">
    <property type="entry name" value="IG_LIKE"/>
    <property type="match status" value="1"/>
</dbReference>
<dbReference type="AlphaFoldDB" id="A0A8C3RLS9"/>
<dbReference type="InterPro" id="IPR047164">
    <property type="entry name" value="OX2G-like"/>
</dbReference>
<reference evidence="13" key="2">
    <citation type="submission" date="2025-09" db="UniProtKB">
        <authorList>
            <consortium name="Ensembl"/>
        </authorList>
    </citation>
    <scope>IDENTIFICATION</scope>
</reference>
<evidence type="ECO:0000256" key="1">
    <source>
        <dbReference type="ARBA" id="ARBA00004167"/>
    </source>
</evidence>
<feature type="compositionally biased region" description="Basic and acidic residues" evidence="9">
    <location>
        <begin position="354"/>
        <end position="382"/>
    </location>
</feature>
<dbReference type="InterPro" id="IPR003599">
    <property type="entry name" value="Ig_sub"/>
</dbReference>
<evidence type="ECO:0000256" key="8">
    <source>
        <dbReference type="ARBA" id="ARBA00023319"/>
    </source>
</evidence>
<name>A0A8C3RLS9_CHESE</name>
<dbReference type="GO" id="GO:0009986">
    <property type="term" value="C:cell surface"/>
    <property type="evidence" value="ECO:0007669"/>
    <property type="project" value="TreeGrafter"/>
</dbReference>
<evidence type="ECO:0000256" key="2">
    <source>
        <dbReference type="ARBA" id="ARBA00022692"/>
    </source>
</evidence>
<dbReference type="Proteomes" id="UP000694403">
    <property type="component" value="Unplaced"/>
</dbReference>
<sequence length="382" mass="42441">MCLQRVSWPELWLILLWILCLLRAPFTGANEAVRCERVPAAALGEDVTLKCNFIPSFDVLQVTWQKLENSSFKNIATYSKAHGIKSIGALNKRVCFNDTSLKASSIILRGVTLEDETCYKCIFNAFPHGSFDRKTCLIVQSISSVRTGLHSKASTLGFLTAVCSATAKPAPEITWKPEGVLIGQPEIHRVKNANGTVTVTSTCNVSARLLQSTNLQALTCVINHPMGRKEKIIDPLEEYEASDEESRIYIWQVFCLISFTLNAVGVTIIILAYKKSKGNKSTTSSMPCTPEEKKNLNHDGGDRHPHQSTPKGQQSVSYQNERQTPGTAQRKRNLLSKSKESPRDTLIPRSIFSEGKEKNKEGNLNHSFREGIEEIDDSVSKN</sequence>
<dbReference type="SUPFAM" id="SSF48726">
    <property type="entry name" value="Immunoglobulin"/>
    <property type="match status" value="2"/>
</dbReference>
<feature type="domain" description="Ig-like" evidence="12">
    <location>
        <begin position="25"/>
        <end position="121"/>
    </location>
</feature>
<evidence type="ECO:0000256" key="11">
    <source>
        <dbReference type="SAM" id="SignalP"/>
    </source>
</evidence>
<keyword evidence="14" id="KW-1185">Reference proteome</keyword>
<dbReference type="InterPro" id="IPR007110">
    <property type="entry name" value="Ig-like_dom"/>
</dbReference>
<dbReference type="SMART" id="SM00409">
    <property type="entry name" value="IG"/>
    <property type="match status" value="1"/>
</dbReference>
<evidence type="ECO:0000256" key="7">
    <source>
        <dbReference type="ARBA" id="ARBA00023180"/>
    </source>
</evidence>
<dbReference type="GO" id="GO:0034113">
    <property type="term" value="P:heterotypic cell-cell adhesion"/>
    <property type="evidence" value="ECO:0007669"/>
    <property type="project" value="TreeGrafter"/>
</dbReference>
<dbReference type="Gene3D" id="2.60.40.10">
    <property type="entry name" value="Immunoglobulins"/>
    <property type="match status" value="2"/>
</dbReference>
<dbReference type="InterPro" id="IPR013106">
    <property type="entry name" value="Ig_V-set"/>
</dbReference>
<dbReference type="Ensembl" id="ENSCSRT00000001233.1">
    <property type="protein sequence ID" value="ENSCSRP00000001196.1"/>
    <property type="gene ID" value="ENSCSRG00000000984.1"/>
</dbReference>
<keyword evidence="3 11" id="KW-0732">Signal</keyword>
<keyword evidence="5 10" id="KW-0472">Membrane</keyword>
<comment type="subcellular location">
    <subcellularLocation>
        <location evidence="1">Membrane</location>
        <topology evidence="1">Single-pass membrane protein</topology>
    </subcellularLocation>
</comment>
<dbReference type="GO" id="GO:0030424">
    <property type="term" value="C:axon"/>
    <property type="evidence" value="ECO:0007669"/>
    <property type="project" value="TreeGrafter"/>
</dbReference>
<evidence type="ECO:0000313" key="14">
    <source>
        <dbReference type="Proteomes" id="UP000694403"/>
    </source>
</evidence>
<dbReference type="GO" id="GO:0016020">
    <property type="term" value="C:membrane"/>
    <property type="evidence" value="ECO:0007669"/>
    <property type="project" value="UniProtKB-SubCell"/>
</dbReference>
<evidence type="ECO:0000256" key="4">
    <source>
        <dbReference type="ARBA" id="ARBA00022989"/>
    </source>
</evidence>
<dbReference type="GO" id="GO:0150079">
    <property type="term" value="P:negative regulation of neuroinflammatory response"/>
    <property type="evidence" value="ECO:0007669"/>
    <property type="project" value="TreeGrafter"/>
</dbReference>
<feature type="region of interest" description="Disordered" evidence="9">
    <location>
        <begin position="278"/>
        <end position="382"/>
    </location>
</feature>
<evidence type="ECO:0000256" key="6">
    <source>
        <dbReference type="ARBA" id="ARBA00023157"/>
    </source>
</evidence>
<evidence type="ECO:0000256" key="3">
    <source>
        <dbReference type="ARBA" id="ARBA00022729"/>
    </source>
</evidence>
<dbReference type="PANTHER" id="PTHR46841">
    <property type="entry name" value="OX-2 MEMBRANE GLYCOPROTEIN"/>
    <property type="match status" value="1"/>
</dbReference>
<dbReference type="InterPro" id="IPR013162">
    <property type="entry name" value="CD80_C2-set"/>
</dbReference>
<accession>A0A8C3RLS9</accession>
<evidence type="ECO:0000256" key="10">
    <source>
        <dbReference type="SAM" id="Phobius"/>
    </source>
</evidence>
<evidence type="ECO:0000259" key="12">
    <source>
        <dbReference type="PROSITE" id="PS50835"/>
    </source>
</evidence>
<feature type="compositionally biased region" description="Polar residues" evidence="9">
    <location>
        <begin position="307"/>
        <end position="327"/>
    </location>
</feature>
<evidence type="ECO:0000313" key="13">
    <source>
        <dbReference type="Ensembl" id="ENSCSRP00000001196.1"/>
    </source>
</evidence>
<organism evidence="13 14">
    <name type="scientific">Chelydra serpentina</name>
    <name type="common">Snapping turtle</name>
    <name type="synonym">Testudo serpentina</name>
    <dbReference type="NCBI Taxonomy" id="8475"/>
    <lineage>
        <taxon>Eukaryota</taxon>
        <taxon>Metazoa</taxon>
        <taxon>Chordata</taxon>
        <taxon>Craniata</taxon>
        <taxon>Vertebrata</taxon>
        <taxon>Euteleostomi</taxon>
        <taxon>Archelosauria</taxon>
        <taxon>Testudinata</taxon>
        <taxon>Testudines</taxon>
        <taxon>Cryptodira</taxon>
        <taxon>Durocryptodira</taxon>
        <taxon>Americhelydia</taxon>
        <taxon>Chelydroidea</taxon>
        <taxon>Chelydridae</taxon>
        <taxon>Chelydra</taxon>
    </lineage>
</organism>
<proteinExistence type="predicted"/>
<keyword evidence="7" id="KW-0325">Glycoprotein</keyword>
<feature type="chain" id="PRO_5034352504" description="Ig-like domain-containing protein" evidence="11">
    <location>
        <begin position="30"/>
        <end position="382"/>
    </location>
</feature>
<feature type="compositionally biased region" description="Basic and acidic residues" evidence="9">
    <location>
        <begin position="290"/>
        <end position="305"/>
    </location>
</feature>
<dbReference type="GO" id="GO:0098632">
    <property type="term" value="F:cell-cell adhesion mediator activity"/>
    <property type="evidence" value="ECO:0007669"/>
    <property type="project" value="InterPro"/>
</dbReference>
<keyword evidence="8" id="KW-0393">Immunoglobulin domain</keyword>
<evidence type="ECO:0000256" key="9">
    <source>
        <dbReference type="SAM" id="MobiDB-lite"/>
    </source>
</evidence>
<feature type="signal peptide" evidence="11">
    <location>
        <begin position="1"/>
        <end position="29"/>
    </location>
</feature>
<dbReference type="GO" id="GO:0043025">
    <property type="term" value="C:neuronal cell body"/>
    <property type="evidence" value="ECO:0007669"/>
    <property type="project" value="TreeGrafter"/>
</dbReference>
<protein>
    <recommendedName>
        <fullName evidence="12">Ig-like domain-containing protein</fullName>
    </recommendedName>
</protein>
<evidence type="ECO:0000256" key="5">
    <source>
        <dbReference type="ARBA" id="ARBA00023136"/>
    </source>
</evidence>
<keyword evidence="2 10" id="KW-0812">Transmembrane</keyword>
<dbReference type="Pfam" id="PF07686">
    <property type="entry name" value="V-set"/>
    <property type="match status" value="1"/>
</dbReference>
<feature type="transmembrane region" description="Helical" evidence="10">
    <location>
        <begin position="249"/>
        <end position="273"/>
    </location>
</feature>
<reference evidence="13" key="1">
    <citation type="submission" date="2025-08" db="UniProtKB">
        <authorList>
            <consortium name="Ensembl"/>
        </authorList>
    </citation>
    <scope>IDENTIFICATION</scope>
</reference>
<keyword evidence="6" id="KW-1015">Disulfide bond</keyword>